<comment type="similarity">
    <text evidence="3">Belongs to the Cu-Zn superoxide dismutase family.</text>
</comment>
<comment type="cofactor">
    <cofactor evidence="1">
        <name>Cu cation</name>
        <dbReference type="ChEBI" id="CHEBI:23378"/>
    </cofactor>
</comment>
<evidence type="ECO:0000256" key="2">
    <source>
        <dbReference type="ARBA" id="ARBA00001947"/>
    </source>
</evidence>
<proteinExistence type="inferred from homology"/>
<dbReference type="GO" id="GO:0004784">
    <property type="term" value="F:superoxide dismutase activity"/>
    <property type="evidence" value="ECO:0007669"/>
    <property type="project" value="UniProtKB-EC"/>
</dbReference>
<feature type="chain" id="PRO_5001831052" description="superoxide dismutase" evidence="10">
    <location>
        <begin position="22"/>
        <end position="192"/>
    </location>
</feature>
<evidence type="ECO:0000256" key="10">
    <source>
        <dbReference type="SAM" id="SignalP"/>
    </source>
</evidence>
<evidence type="ECO:0000256" key="4">
    <source>
        <dbReference type="ARBA" id="ARBA00012682"/>
    </source>
</evidence>
<gene>
    <name evidence="12" type="ORF">X975_12327</name>
</gene>
<comment type="cofactor">
    <cofactor evidence="2">
        <name>Zn(2+)</name>
        <dbReference type="ChEBI" id="CHEBI:29105"/>
    </cofactor>
</comment>
<evidence type="ECO:0000256" key="5">
    <source>
        <dbReference type="ARBA" id="ARBA00022723"/>
    </source>
</evidence>
<evidence type="ECO:0000256" key="7">
    <source>
        <dbReference type="ARBA" id="ARBA00022862"/>
    </source>
</evidence>
<evidence type="ECO:0000256" key="8">
    <source>
        <dbReference type="ARBA" id="ARBA00023002"/>
    </source>
</evidence>
<evidence type="ECO:0000256" key="1">
    <source>
        <dbReference type="ARBA" id="ARBA00001935"/>
    </source>
</evidence>
<dbReference type="PRINTS" id="PR00068">
    <property type="entry name" value="CUZNDISMTASE"/>
</dbReference>
<sequence>MSPCNFVTLFCLTVFWATSRAALPIEQVTRSRGQDDCNIKSAICRIHNRTASGVITLKYRRPGGPVSVSGQIKGLSSGLHGFHVHQYGDLSNGCTSAGGHYNPYGLDHGAPTDAVRHVGDLGNIEADNNGIANVDIVDNELRLCGPLSILGRAIVIHERADDLGRGGNPESKKTGNAGSRLACCVIGTAPSS</sequence>
<feature type="domain" description="Superoxide dismutase copper/zinc binding" evidence="11">
    <location>
        <begin position="52"/>
        <end position="186"/>
    </location>
</feature>
<dbReference type="EC" id="1.15.1.1" evidence="4"/>
<organism evidence="12 13">
    <name type="scientific">Stegodyphus mimosarum</name>
    <name type="common">African social velvet spider</name>
    <dbReference type="NCBI Taxonomy" id="407821"/>
    <lineage>
        <taxon>Eukaryota</taxon>
        <taxon>Metazoa</taxon>
        <taxon>Ecdysozoa</taxon>
        <taxon>Arthropoda</taxon>
        <taxon>Chelicerata</taxon>
        <taxon>Arachnida</taxon>
        <taxon>Araneae</taxon>
        <taxon>Araneomorphae</taxon>
        <taxon>Entelegynae</taxon>
        <taxon>Eresoidea</taxon>
        <taxon>Eresidae</taxon>
        <taxon>Stegodyphus</taxon>
    </lineage>
</organism>
<dbReference type="InterPro" id="IPR036423">
    <property type="entry name" value="SOD-like_Cu/Zn_dom_sf"/>
</dbReference>
<dbReference type="PROSITE" id="PS00332">
    <property type="entry name" value="SOD_CU_ZN_2"/>
    <property type="match status" value="1"/>
</dbReference>
<keyword evidence="8" id="KW-0560">Oxidoreductase</keyword>
<dbReference type="STRING" id="407821.A0A087V0A2"/>
<reference evidence="12 13" key="1">
    <citation type="submission" date="2013-11" db="EMBL/GenBank/DDBJ databases">
        <title>Genome sequencing of Stegodyphus mimosarum.</title>
        <authorList>
            <person name="Bechsgaard J."/>
        </authorList>
    </citation>
    <scope>NUCLEOTIDE SEQUENCE [LARGE SCALE GENOMIC DNA]</scope>
</reference>
<evidence type="ECO:0000256" key="6">
    <source>
        <dbReference type="ARBA" id="ARBA00022833"/>
    </source>
</evidence>
<dbReference type="PROSITE" id="PS00087">
    <property type="entry name" value="SOD_CU_ZN_1"/>
    <property type="match status" value="1"/>
</dbReference>
<name>A0A087V0A2_STEMI</name>
<dbReference type="EMBL" id="KK122584">
    <property type="protein sequence ID" value="KFM83041.1"/>
    <property type="molecule type" value="Genomic_DNA"/>
</dbReference>
<evidence type="ECO:0000256" key="3">
    <source>
        <dbReference type="ARBA" id="ARBA00010457"/>
    </source>
</evidence>
<dbReference type="InterPro" id="IPR001424">
    <property type="entry name" value="SOD_Cu_Zn_dom"/>
</dbReference>
<accession>A0A087V0A2</accession>
<evidence type="ECO:0000259" key="11">
    <source>
        <dbReference type="Pfam" id="PF00080"/>
    </source>
</evidence>
<evidence type="ECO:0000313" key="12">
    <source>
        <dbReference type="EMBL" id="KFM83041.1"/>
    </source>
</evidence>
<dbReference type="OrthoDB" id="2015551at2759"/>
<dbReference type="Gene3D" id="2.60.40.200">
    <property type="entry name" value="Superoxide dismutase, copper/zinc binding domain"/>
    <property type="match status" value="1"/>
</dbReference>
<dbReference type="Proteomes" id="UP000054359">
    <property type="component" value="Unassembled WGS sequence"/>
</dbReference>
<keyword evidence="7" id="KW-0049">Antioxidant</keyword>
<dbReference type="Pfam" id="PF00080">
    <property type="entry name" value="Sod_Cu"/>
    <property type="match status" value="1"/>
</dbReference>
<feature type="signal peptide" evidence="10">
    <location>
        <begin position="1"/>
        <end position="21"/>
    </location>
</feature>
<dbReference type="FunFam" id="2.60.40.200:FF:000001">
    <property type="entry name" value="Superoxide dismutase [Cu-Zn]"/>
    <property type="match status" value="1"/>
</dbReference>
<dbReference type="SUPFAM" id="SSF49329">
    <property type="entry name" value="Cu,Zn superoxide dismutase-like"/>
    <property type="match status" value="1"/>
</dbReference>
<dbReference type="CDD" id="cd00305">
    <property type="entry name" value="Cu-Zn_Superoxide_Dismutase"/>
    <property type="match status" value="1"/>
</dbReference>
<dbReference type="PANTHER" id="PTHR10003">
    <property type="entry name" value="SUPEROXIDE DISMUTASE CU-ZN -RELATED"/>
    <property type="match status" value="1"/>
</dbReference>
<dbReference type="OMA" id="IVAHEGC"/>
<dbReference type="InterPro" id="IPR024134">
    <property type="entry name" value="SOD_Cu/Zn_/chaperone"/>
</dbReference>
<protein>
    <recommendedName>
        <fullName evidence="4">superoxide dismutase</fullName>
        <ecNumber evidence="4">1.15.1.1</ecNumber>
    </recommendedName>
</protein>
<dbReference type="AlphaFoldDB" id="A0A087V0A2"/>
<evidence type="ECO:0000313" key="13">
    <source>
        <dbReference type="Proteomes" id="UP000054359"/>
    </source>
</evidence>
<evidence type="ECO:0000256" key="9">
    <source>
        <dbReference type="ARBA" id="ARBA00023008"/>
    </source>
</evidence>
<dbReference type="GO" id="GO:0005507">
    <property type="term" value="F:copper ion binding"/>
    <property type="evidence" value="ECO:0007669"/>
    <property type="project" value="InterPro"/>
</dbReference>
<keyword evidence="10" id="KW-0732">Signal</keyword>
<keyword evidence="6" id="KW-0862">Zinc</keyword>
<dbReference type="InterPro" id="IPR018152">
    <property type="entry name" value="SOD_Cu/Zn_BS"/>
</dbReference>
<keyword evidence="9" id="KW-0186">Copper</keyword>
<feature type="non-terminal residue" evidence="12">
    <location>
        <position position="192"/>
    </location>
</feature>
<keyword evidence="13" id="KW-1185">Reference proteome</keyword>
<keyword evidence="5" id="KW-0479">Metal-binding</keyword>